<evidence type="ECO:0000313" key="1">
    <source>
        <dbReference type="EMBL" id="CAH1778402.1"/>
    </source>
</evidence>
<comment type="caution">
    <text evidence="1">The sequence shown here is derived from an EMBL/GenBank/DDBJ whole genome shotgun (WGS) entry which is preliminary data.</text>
</comment>
<protein>
    <submittedName>
        <fullName evidence="1">Uncharacterized protein</fullName>
    </submittedName>
</protein>
<dbReference type="PANTHER" id="PTHR35256">
    <property type="entry name" value="CHROMOSOME 8 OPEN READING FRAME 48"/>
    <property type="match status" value="1"/>
</dbReference>
<accession>A0A8J1TJ17</accession>
<name>A0A8J1TJ17_OWEFU</name>
<keyword evidence="2" id="KW-1185">Reference proteome</keyword>
<dbReference type="PANTHER" id="PTHR35256:SF1">
    <property type="entry name" value="EXPRESSED SEQUENCE AI429214"/>
    <property type="match status" value="1"/>
</dbReference>
<dbReference type="Pfam" id="PF15379">
    <property type="entry name" value="DUF4606"/>
    <property type="match status" value="1"/>
</dbReference>
<dbReference type="Proteomes" id="UP000749559">
    <property type="component" value="Unassembled WGS sequence"/>
</dbReference>
<feature type="non-terminal residue" evidence="1">
    <location>
        <position position="1"/>
    </location>
</feature>
<sequence>CENMSDIPEARDFIETKLTSLKQQGQKPLIDTKDEDLQRKDRQERYIPRRIVDRLAITNLLHNFSKANSTAIHQPEKCLNCRSRIENVKKKEYIKGKVAQLQSELIDKKVEHTLLTKDSLSRIGELVQMLPNLRKADITPSVEERCNKEIPRNVIKGHKS</sequence>
<dbReference type="EMBL" id="CAIIXF020000002">
    <property type="protein sequence ID" value="CAH1778402.1"/>
    <property type="molecule type" value="Genomic_DNA"/>
</dbReference>
<gene>
    <name evidence="1" type="ORF">OFUS_LOCUS5328</name>
</gene>
<dbReference type="AlphaFoldDB" id="A0A8J1TJ17"/>
<organism evidence="1 2">
    <name type="scientific">Owenia fusiformis</name>
    <name type="common">Polychaete worm</name>
    <dbReference type="NCBI Taxonomy" id="6347"/>
    <lineage>
        <taxon>Eukaryota</taxon>
        <taxon>Metazoa</taxon>
        <taxon>Spiralia</taxon>
        <taxon>Lophotrochozoa</taxon>
        <taxon>Annelida</taxon>
        <taxon>Polychaeta</taxon>
        <taxon>Sedentaria</taxon>
        <taxon>Canalipalpata</taxon>
        <taxon>Sabellida</taxon>
        <taxon>Oweniida</taxon>
        <taxon>Oweniidae</taxon>
        <taxon>Owenia</taxon>
    </lineage>
</organism>
<proteinExistence type="predicted"/>
<dbReference type="InterPro" id="IPR027932">
    <property type="entry name" value="DUF4606"/>
</dbReference>
<dbReference type="OrthoDB" id="9976953at2759"/>
<evidence type="ECO:0000313" key="2">
    <source>
        <dbReference type="Proteomes" id="UP000749559"/>
    </source>
</evidence>
<reference evidence="1" key="1">
    <citation type="submission" date="2022-03" db="EMBL/GenBank/DDBJ databases">
        <authorList>
            <person name="Martin C."/>
        </authorList>
    </citation>
    <scope>NUCLEOTIDE SEQUENCE</scope>
</reference>